<dbReference type="GeneTree" id="ENSGT00940000165128"/>
<name>A0A1D5RLQ4_MOUSE</name>
<proteinExistence type="predicted"/>
<reference evidence="1" key="4">
    <citation type="submission" date="2025-09" db="UniProtKB">
        <authorList>
            <consortium name="Ensembl"/>
        </authorList>
    </citation>
    <scope>IDENTIFICATION</scope>
    <source>
        <strain evidence="1">C57BL/6J</strain>
    </source>
</reference>
<protein>
    <submittedName>
        <fullName evidence="1">Vesicle-associated membrane protein 9</fullName>
    </submittedName>
</protein>
<organism evidence="1 3">
    <name type="scientific">Mus musculus</name>
    <name type="common">Mouse</name>
    <dbReference type="NCBI Taxonomy" id="10090"/>
    <lineage>
        <taxon>Eukaryota</taxon>
        <taxon>Metazoa</taxon>
        <taxon>Chordata</taxon>
        <taxon>Craniata</taxon>
        <taxon>Vertebrata</taxon>
        <taxon>Euteleostomi</taxon>
        <taxon>Mammalia</taxon>
        <taxon>Eutheria</taxon>
        <taxon>Euarchontoglires</taxon>
        <taxon>Glires</taxon>
        <taxon>Rodentia</taxon>
        <taxon>Myomorpha</taxon>
        <taxon>Muroidea</taxon>
        <taxon>Muridae</taxon>
        <taxon>Murinae</taxon>
        <taxon>Mus</taxon>
        <taxon>Mus</taxon>
    </lineage>
</organism>
<reference evidence="1 3" key="2">
    <citation type="journal article" date="2011" name="PLoS Biol.">
        <title>Modernizing reference genome assemblies.</title>
        <authorList>
            <person name="Church D.M."/>
            <person name="Schneider V.A."/>
            <person name="Graves T."/>
            <person name="Auger K."/>
            <person name="Cunningham F."/>
            <person name="Bouk N."/>
            <person name="Chen H.C."/>
            <person name="Agarwala R."/>
            <person name="McLaren W.M."/>
            <person name="Ritchie G.R."/>
            <person name="Albracht D."/>
            <person name="Kremitzki M."/>
            <person name="Rock S."/>
            <person name="Kotkiewicz H."/>
            <person name="Kremitzki C."/>
            <person name="Wollam A."/>
            <person name="Trani L."/>
            <person name="Fulton L."/>
            <person name="Fulton R."/>
            <person name="Matthews L."/>
            <person name="Whitehead S."/>
            <person name="Chow W."/>
            <person name="Torrance J."/>
            <person name="Dunn M."/>
            <person name="Harden G."/>
            <person name="Threadgold G."/>
            <person name="Wood J."/>
            <person name="Collins J."/>
            <person name="Heath P."/>
            <person name="Griffiths G."/>
            <person name="Pelan S."/>
            <person name="Grafham D."/>
            <person name="Eichler E.E."/>
            <person name="Weinstock G."/>
            <person name="Mardis E.R."/>
            <person name="Wilson R.K."/>
            <person name="Howe K."/>
            <person name="Flicek P."/>
            <person name="Hubbard T."/>
        </authorList>
    </citation>
    <scope>NUCLEOTIDE SEQUENCE [LARGE SCALE GENOMIC DNA]</scope>
    <source>
        <strain evidence="1 3">C57BL/6J</strain>
    </source>
</reference>
<dbReference type="VEuPathDB" id="HostDB:ENSMUSG00000105078"/>
<reference evidence="1 3" key="1">
    <citation type="journal article" date="2009" name="PLoS Biol.">
        <title>Lineage-specific biology revealed by a finished genome assembly of the mouse.</title>
        <authorList>
            <consortium name="Mouse Genome Sequencing Consortium"/>
            <person name="Church D.M."/>
            <person name="Goodstadt L."/>
            <person name="Hillier L.W."/>
            <person name="Zody M.C."/>
            <person name="Goldstein S."/>
            <person name="She X."/>
            <person name="Bult C.J."/>
            <person name="Agarwala R."/>
            <person name="Cherry J.L."/>
            <person name="DiCuccio M."/>
            <person name="Hlavina W."/>
            <person name="Kapustin Y."/>
            <person name="Meric P."/>
            <person name="Maglott D."/>
            <person name="Birtle Z."/>
            <person name="Marques A.C."/>
            <person name="Graves T."/>
            <person name="Zhou S."/>
            <person name="Teague B."/>
            <person name="Potamousis K."/>
            <person name="Churas C."/>
            <person name="Place M."/>
            <person name="Herschleb J."/>
            <person name="Runnheim R."/>
            <person name="Forrest D."/>
            <person name="Amos-Landgraf J."/>
            <person name="Schwartz D.C."/>
            <person name="Cheng Z."/>
            <person name="Lindblad-Toh K."/>
            <person name="Eichler E.E."/>
            <person name="Ponting C.P."/>
        </authorList>
    </citation>
    <scope>NUCLEOTIDE SEQUENCE [LARGE SCALE GENOMIC DNA]</scope>
    <source>
        <strain evidence="1 3">C57BL/6J</strain>
    </source>
</reference>
<dbReference type="AlphaFoldDB" id="A0A1D5RLQ4"/>
<dbReference type="ExpressionAtlas" id="A0A1D5RLQ4">
    <property type="expression patterns" value="baseline"/>
</dbReference>
<dbReference type="ProteomicsDB" id="361355"/>
<dbReference type="Proteomes" id="UP000000589">
    <property type="component" value="Chromosome 5"/>
</dbReference>
<dbReference type="MGI" id="MGI:5595070">
    <property type="gene designation" value="Vamp9"/>
</dbReference>
<evidence type="ECO:0000313" key="2">
    <source>
        <dbReference type="MGI" id="MGI:5595070"/>
    </source>
</evidence>
<keyword evidence="3" id="KW-1185">Reference proteome</keyword>
<accession>A0A1D5RLQ4</accession>
<dbReference type="Ensembl" id="ENSMUST00000212164.2">
    <property type="protein sequence ID" value="ENSMUSP00000148462.2"/>
    <property type="gene ID" value="ENSMUSG00000105078.3"/>
</dbReference>
<dbReference type="AGR" id="MGI:5595070"/>
<evidence type="ECO:0000313" key="3">
    <source>
        <dbReference type="Proteomes" id="UP000000589"/>
    </source>
</evidence>
<gene>
    <name evidence="1 2" type="primary">Vamp9</name>
</gene>
<reference evidence="1" key="3">
    <citation type="submission" date="2025-08" db="UniProtKB">
        <authorList>
            <consortium name="Ensembl"/>
        </authorList>
    </citation>
    <scope>IDENTIFICATION</scope>
    <source>
        <strain evidence="1">C57BL/6J</strain>
    </source>
</reference>
<evidence type="ECO:0000313" key="1">
    <source>
        <dbReference type="Ensembl" id="ENSMUSP00000148462.2"/>
    </source>
</evidence>
<dbReference type="Bgee" id="ENSMUSG00000105078">
    <property type="expression patterns" value="Expressed in epiblast cell in embryo and 40 other cell types or tissues"/>
</dbReference>
<dbReference type="Gene3D" id="3.30.450.50">
    <property type="entry name" value="Longin domain"/>
    <property type="match status" value="1"/>
</dbReference>
<sequence>MTITYSCVANGRAVLAELALTGGAYQEAAAKVLRQALLKAEPTTIIQIGRQWLGYYGTICIS</sequence>